<comment type="caution">
    <text evidence="1">The sequence shown here is derived from an EMBL/GenBank/DDBJ whole genome shotgun (WGS) entry which is preliminary data.</text>
</comment>
<keyword evidence="2" id="KW-1185">Reference proteome</keyword>
<organism evidence="1 2">
    <name type="scientific">Clonorchis sinensis</name>
    <name type="common">Chinese liver fluke</name>
    <dbReference type="NCBI Taxonomy" id="79923"/>
    <lineage>
        <taxon>Eukaryota</taxon>
        <taxon>Metazoa</taxon>
        <taxon>Spiralia</taxon>
        <taxon>Lophotrochozoa</taxon>
        <taxon>Platyhelminthes</taxon>
        <taxon>Trematoda</taxon>
        <taxon>Digenea</taxon>
        <taxon>Opisthorchiida</taxon>
        <taxon>Opisthorchiata</taxon>
        <taxon>Opisthorchiidae</taxon>
        <taxon>Clonorchis</taxon>
    </lineage>
</organism>
<reference evidence="1 2" key="1">
    <citation type="journal article" date="2018" name="Biotechnol. Adv.">
        <title>Improved genomic resources and new bioinformatic workflow for the carcinogenic parasite Clonorchis sinensis: Biotechnological implications.</title>
        <authorList>
            <person name="Wang D."/>
            <person name="Korhonen P.K."/>
            <person name="Gasser R.B."/>
            <person name="Young N.D."/>
        </authorList>
    </citation>
    <scope>NUCLEOTIDE SEQUENCE [LARGE SCALE GENOMIC DNA]</scope>
    <source>
        <strain evidence="1">Cs-k2</strain>
    </source>
</reference>
<sequence length="103" mass="11717">MILFDSTYRMSRQRPVEEKDLSAHPHHSCLNGYSPVRAQLFSRVHTKWGSTDPRNALIGAQQQSVLLTLPGFELQISNLKGECVQSESGHRSVEHQLDLRIHI</sequence>
<gene>
    <name evidence="1" type="ORF">CSKR_202061</name>
</gene>
<reference evidence="1 2" key="2">
    <citation type="journal article" date="2021" name="Genomics">
        <title>High-quality reference genome for Clonorchis sinensis.</title>
        <authorList>
            <person name="Young N.D."/>
            <person name="Stroehlein A.J."/>
            <person name="Kinkar L."/>
            <person name="Wang T."/>
            <person name="Sohn W.M."/>
            <person name="Chang B.C.H."/>
            <person name="Kaur P."/>
            <person name="Weisz D."/>
            <person name="Dudchenko O."/>
            <person name="Aiden E.L."/>
            <person name="Korhonen P.K."/>
            <person name="Gasser R.B."/>
        </authorList>
    </citation>
    <scope>NUCLEOTIDE SEQUENCE [LARGE SCALE GENOMIC DNA]</scope>
    <source>
        <strain evidence="1">Cs-k2</strain>
    </source>
</reference>
<dbReference type="AlphaFoldDB" id="A0A8T1LWB4"/>
<evidence type="ECO:0000313" key="2">
    <source>
        <dbReference type="Proteomes" id="UP000286415"/>
    </source>
</evidence>
<protein>
    <submittedName>
        <fullName evidence="1">Uncharacterized protein</fullName>
    </submittedName>
</protein>
<proteinExistence type="predicted"/>
<dbReference type="EMBL" id="NIRI02000077">
    <property type="protein sequence ID" value="KAG5441002.1"/>
    <property type="molecule type" value="Genomic_DNA"/>
</dbReference>
<dbReference type="Proteomes" id="UP000286415">
    <property type="component" value="Unassembled WGS sequence"/>
</dbReference>
<name>A0A8T1LWB4_CLOSI</name>
<evidence type="ECO:0000313" key="1">
    <source>
        <dbReference type="EMBL" id="KAG5441002.1"/>
    </source>
</evidence>
<accession>A0A8T1LWB4</accession>